<keyword evidence="2" id="KW-0012">Acyltransferase</keyword>
<dbReference type="SUPFAM" id="SSF55729">
    <property type="entry name" value="Acyl-CoA N-acyltransferases (Nat)"/>
    <property type="match status" value="1"/>
</dbReference>
<comment type="caution">
    <text evidence="4">The sequence shown here is derived from an EMBL/GenBank/DDBJ whole genome shotgun (WGS) entry which is preliminary data.</text>
</comment>
<evidence type="ECO:0000313" key="4">
    <source>
        <dbReference type="EMBL" id="TDD37921.1"/>
    </source>
</evidence>
<dbReference type="Proteomes" id="UP000294947">
    <property type="component" value="Unassembled WGS sequence"/>
</dbReference>
<keyword evidence="5" id="KW-1185">Reference proteome</keyword>
<gene>
    <name evidence="4" type="ORF">E1288_39675</name>
</gene>
<dbReference type="EMBL" id="SMKW01000091">
    <property type="protein sequence ID" value="TDD37921.1"/>
    <property type="molecule type" value="Genomic_DNA"/>
</dbReference>
<accession>A0A4R4Y0Z3</accession>
<dbReference type="InterPro" id="IPR000182">
    <property type="entry name" value="GNAT_dom"/>
</dbReference>
<dbReference type="GO" id="GO:0016747">
    <property type="term" value="F:acyltransferase activity, transferring groups other than amino-acyl groups"/>
    <property type="evidence" value="ECO:0007669"/>
    <property type="project" value="InterPro"/>
</dbReference>
<name>A0A4R4Y0Z3_9PSEU</name>
<dbReference type="InterPro" id="IPR056935">
    <property type="entry name" value="Rv0428c-like_C"/>
</dbReference>
<sequence length="240" mass="26063">MSSVESEIERAAVATWPASTVEHADGWVLRHCGLLNRKRSNSALPPEVVPDPDAAVERVEKFYAAREAAPIVQVSPLDRHAELDAFLAGRGYRVVGRTSAMFADCDRVLGAPQDFEVRLEPGPQPSWLVAAEVVGRKPEPSLDRISQPVRFAIALRDGVPIGVGTFAVSSDWCGIYGMATSPDWRRRGVAGAVLRAGARWASGAGATRLFLQVEDDNPGARSCYEALGFIPSHGYHYRVR</sequence>
<dbReference type="InterPro" id="IPR016181">
    <property type="entry name" value="Acyl_CoA_acyltransferase"/>
</dbReference>
<dbReference type="PANTHER" id="PTHR43877">
    <property type="entry name" value="AMINOALKYLPHOSPHONATE N-ACETYLTRANSFERASE-RELATED-RELATED"/>
    <property type="match status" value="1"/>
</dbReference>
<dbReference type="PROSITE" id="PS51186">
    <property type="entry name" value="GNAT"/>
    <property type="match status" value="1"/>
</dbReference>
<evidence type="ECO:0000259" key="3">
    <source>
        <dbReference type="PROSITE" id="PS51186"/>
    </source>
</evidence>
<organism evidence="4 5">
    <name type="scientific">Saccharopolyspora elongata</name>
    <dbReference type="NCBI Taxonomy" id="2530387"/>
    <lineage>
        <taxon>Bacteria</taxon>
        <taxon>Bacillati</taxon>
        <taxon>Actinomycetota</taxon>
        <taxon>Actinomycetes</taxon>
        <taxon>Pseudonocardiales</taxon>
        <taxon>Pseudonocardiaceae</taxon>
        <taxon>Saccharopolyspora</taxon>
    </lineage>
</organism>
<proteinExistence type="predicted"/>
<protein>
    <submittedName>
        <fullName evidence="4">GNAT family N-acetyltransferase</fullName>
    </submittedName>
</protein>
<feature type="domain" description="N-acetyltransferase" evidence="3">
    <location>
        <begin position="100"/>
        <end position="240"/>
    </location>
</feature>
<evidence type="ECO:0000256" key="2">
    <source>
        <dbReference type="ARBA" id="ARBA00023315"/>
    </source>
</evidence>
<evidence type="ECO:0000256" key="1">
    <source>
        <dbReference type="ARBA" id="ARBA00022679"/>
    </source>
</evidence>
<keyword evidence="1 4" id="KW-0808">Transferase</keyword>
<evidence type="ECO:0000313" key="5">
    <source>
        <dbReference type="Proteomes" id="UP000294947"/>
    </source>
</evidence>
<dbReference type="Gene3D" id="3.40.630.30">
    <property type="match status" value="1"/>
</dbReference>
<dbReference type="InterPro" id="IPR050832">
    <property type="entry name" value="Bact_Acetyltransf"/>
</dbReference>
<dbReference type="OrthoDB" id="9775595at2"/>
<dbReference type="CDD" id="cd04301">
    <property type="entry name" value="NAT_SF"/>
    <property type="match status" value="1"/>
</dbReference>
<dbReference type="RefSeq" id="WP_132493835.1">
    <property type="nucleotide sequence ID" value="NZ_SMKW01000091.1"/>
</dbReference>
<reference evidence="4 5" key="1">
    <citation type="submission" date="2019-03" db="EMBL/GenBank/DDBJ databases">
        <title>Draft genome sequences of novel Actinobacteria.</title>
        <authorList>
            <person name="Sahin N."/>
            <person name="Ay H."/>
            <person name="Saygin H."/>
        </authorList>
    </citation>
    <scope>NUCLEOTIDE SEQUENCE [LARGE SCALE GENOMIC DNA]</scope>
    <source>
        <strain evidence="4 5">7K502</strain>
    </source>
</reference>
<dbReference type="Pfam" id="PF24553">
    <property type="entry name" value="Rv0428c_C"/>
    <property type="match status" value="1"/>
</dbReference>
<dbReference type="AlphaFoldDB" id="A0A4R4Y0Z3"/>